<dbReference type="KEGG" id="pyr:P186_1726"/>
<dbReference type="InterPro" id="IPR012075">
    <property type="entry name" value="Glu_synth_lsu_1/3"/>
</dbReference>
<dbReference type="HOGENOM" id="CLU_424917_0_0_2"/>
<dbReference type="Pfam" id="PF13522">
    <property type="entry name" value="GATase_6"/>
    <property type="match status" value="1"/>
</dbReference>
<proteinExistence type="predicted"/>
<dbReference type="SUPFAM" id="SSF56235">
    <property type="entry name" value="N-terminal nucleophile aminohydrolases (Ntn hydrolases)"/>
    <property type="match status" value="1"/>
</dbReference>
<dbReference type="PANTHER" id="PTHR39673:SF5">
    <property type="entry name" value="TUNGSTEN-CONTAINING FORMYLMETHANOFURAN DEHYDROGENASE 2 SUBUNIT C"/>
    <property type="match status" value="1"/>
</dbReference>
<dbReference type="PIRSF" id="PIRSF036632">
    <property type="entry name" value="GOGAT_lg_1_3"/>
    <property type="match status" value="1"/>
</dbReference>
<dbReference type="InterPro" id="IPR002489">
    <property type="entry name" value="Glu_synth_asu_C"/>
</dbReference>
<dbReference type="EMBL" id="CP003098">
    <property type="protein sequence ID" value="AET33136.1"/>
    <property type="molecule type" value="Genomic_DNA"/>
</dbReference>
<feature type="domain" description="Glutamine amidotransferase type-2" evidence="1">
    <location>
        <begin position="2"/>
        <end position="280"/>
    </location>
</feature>
<dbReference type="Proteomes" id="UP000005867">
    <property type="component" value="Chromosome"/>
</dbReference>
<evidence type="ECO:0000259" key="1">
    <source>
        <dbReference type="PROSITE" id="PS51278"/>
    </source>
</evidence>
<keyword evidence="3" id="KW-1185">Reference proteome</keyword>
<dbReference type="InterPro" id="IPR036485">
    <property type="entry name" value="Glu_synth_asu_C_sf"/>
</dbReference>
<gene>
    <name evidence="2" type="ORF">P186_1726</name>
</gene>
<evidence type="ECO:0000313" key="2">
    <source>
        <dbReference type="EMBL" id="AET33136.1"/>
    </source>
</evidence>
<organism evidence="2 3">
    <name type="scientific">Pyrobaculum ferrireducens</name>
    <dbReference type="NCBI Taxonomy" id="1104324"/>
    <lineage>
        <taxon>Archaea</taxon>
        <taxon>Thermoproteota</taxon>
        <taxon>Thermoprotei</taxon>
        <taxon>Thermoproteales</taxon>
        <taxon>Thermoproteaceae</taxon>
        <taxon>Pyrobaculum</taxon>
    </lineage>
</organism>
<dbReference type="eggNOG" id="arCOG00095">
    <property type="taxonomic scope" value="Archaea"/>
</dbReference>
<evidence type="ECO:0000313" key="3">
    <source>
        <dbReference type="Proteomes" id="UP000005867"/>
    </source>
</evidence>
<protein>
    <submittedName>
        <fullName evidence="2">Glutamate synthase subunit, conjectural</fullName>
    </submittedName>
</protein>
<accession>G7VGN6</accession>
<dbReference type="AlphaFoldDB" id="G7VGN6"/>
<dbReference type="OrthoDB" id="2513at2157"/>
<dbReference type="Pfam" id="PF01493">
    <property type="entry name" value="GXGXG"/>
    <property type="match status" value="1"/>
</dbReference>
<dbReference type="GeneID" id="11596222"/>
<dbReference type="STRING" id="1104324.P186_1726"/>
<dbReference type="InterPro" id="IPR029055">
    <property type="entry name" value="Ntn_hydrolases_N"/>
</dbReference>
<name>G7VGN6_9CREN</name>
<dbReference type="SUPFAM" id="SSF69336">
    <property type="entry name" value="Alpha subunit of glutamate synthase, C-terminal domain"/>
    <property type="match status" value="1"/>
</dbReference>
<sequence>MCGIFGVYSIEGGDIFSGTVIEGLLSMRERGTQHGAGIALFRDWGREVVKFFAPSPSSPASVKLPGGIYDNVATSGDSLPEGAFVYMRSRWLDVYKIVGWPEDIAKLYDIKSLKSSVWIGHTRYPTNSPGWYPYQSHPFSVGDVAVVHNGDLSSYGSNVNLLRFVYGYGKFSGTDSEVIAHLLWELYREYGVEDAVLELMYGRRVRWARLDGPYAVAFIIGKSKPIFGAFVDLQHFRPLYVGFDGEVLYVASEAMAIKRVAKDAEVWAMRSGEYIIAEGGEVWGNFRKRVVKYLAYPQPPDAIDASRYEVTKLAEVVREELERRGVVNVVNVAGHRYVGNGMYRGVINVWGVVGNASANVMSGGVFNIYGDAQDDLGDAMNDGVLAVFGNVGDAVGQAKRGGEIYVYGNAGTRAAIQHRGGVMIIGGSAGDYLGEYMGGGVVVVLRKTWDEEVGWRIGSGMVGGTIFIRGEVPRERIGYGFDPKRLRRYLEVMRRERELSWEQYEEILRSPELIAKLDGRAELFSVTHRVEVRELSEEELRLLEPYINRFNSIFNTDIDIRREVFTIIKPLGGRAL</sequence>
<dbReference type="BioCyc" id="PSP1104324:GJSN-1691-MONOMER"/>
<dbReference type="RefSeq" id="WP_014288962.1">
    <property type="nucleotide sequence ID" value="NC_016645.1"/>
</dbReference>
<dbReference type="PANTHER" id="PTHR39673">
    <property type="entry name" value="TUNGSTEN FORMYLMETHANOFURAN DEHYDROGENASE, SUBUNIT C (FWDC)"/>
    <property type="match status" value="1"/>
</dbReference>
<dbReference type="PROSITE" id="PS51278">
    <property type="entry name" value="GATASE_TYPE_2"/>
    <property type="match status" value="1"/>
</dbReference>
<dbReference type="Gene3D" id="2.160.20.60">
    <property type="entry name" value="Glutamate synthase, alpha subunit, C-terminal domain"/>
    <property type="match status" value="1"/>
</dbReference>
<dbReference type="GO" id="GO:0016491">
    <property type="term" value="F:oxidoreductase activity"/>
    <property type="evidence" value="ECO:0007669"/>
    <property type="project" value="InterPro"/>
</dbReference>
<reference evidence="2 3" key="1">
    <citation type="journal article" date="2012" name="J. Bacteriol.">
        <title>Complete genome sequence of strain 1860, a crenarchaeon of the genus pyrobaculum able to grow with various electron acceptors.</title>
        <authorList>
            <person name="Mardanov A.V."/>
            <person name="Gumerov V.M."/>
            <person name="Slobodkina G.B."/>
            <person name="Beletsky A.V."/>
            <person name="Bonch-Osmolovskaya E.A."/>
            <person name="Ravin N.V."/>
            <person name="Skryabin K.G."/>
        </authorList>
    </citation>
    <scope>NUCLEOTIDE SEQUENCE [LARGE SCALE GENOMIC DNA]</scope>
    <source>
        <strain evidence="2 3">1860</strain>
    </source>
</reference>
<dbReference type="InterPro" id="IPR017932">
    <property type="entry name" value="GATase_2_dom"/>
</dbReference>
<dbReference type="Gene3D" id="3.60.20.10">
    <property type="entry name" value="Glutamine Phosphoribosylpyrophosphate, subunit 1, domain 1"/>
    <property type="match status" value="1"/>
</dbReference>